<dbReference type="Gene3D" id="3.30.30.10">
    <property type="entry name" value="Knottin, scorpion toxin-like"/>
    <property type="match status" value="1"/>
</dbReference>
<feature type="domain" description="Knottins-like" evidence="8">
    <location>
        <begin position="29"/>
        <end position="74"/>
    </location>
</feature>
<evidence type="ECO:0000259" key="8">
    <source>
        <dbReference type="SMART" id="SM00505"/>
    </source>
</evidence>
<dbReference type="STRING" id="71139.A0A059BWQ6"/>
<dbReference type="EMBL" id="KK198758">
    <property type="protein sequence ID" value="KCW70075.1"/>
    <property type="molecule type" value="Genomic_DNA"/>
</dbReference>
<dbReference type="PANTHER" id="PTHR33147">
    <property type="entry name" value="DEFENSIN-LIKE PROTEIN 1"/>
    <property type="match status" value="1"/>
</dbReference>
<dbReference type="GO" id="GO:0006952">
    <property type="term" value="P:defense response"/>
    <property type="evidence" value="ECO:0000318"/>
    <property type="project" value="GO_Central"/>
</dbReference>
<evidence type="ECO:0000256" key="4">
    <source>
        <dbReference type="ARBA" id="ARBA00022729"/>
    </source>
</evidence>
<keyword evidence="4 7" id="KW-0732">Signal</keyword>
<dbReference type="SMART" id="SM00505">
    <property type="entry name" value="Knot1"/>
    <property type="match status" value="1"/>
</dbReference>
<evidence type="ECO:0000256" key="2">
    <source>
        <dbReference type="ARBA" id="ARBA00022529"/>
    </source>
</evidence>
<dbReference type="PROSITE" id="PS00940">
    <property type="entry name" value="GAMMA_THIONIN"/>
    <property type="match status" value="1"/>
</dbReference>
<reference evidence="9" key="1">
    <citation type="submission" date="2013-07" db="EMBL/GenBank/DDBJ databases">
        <title>The genome of Eucalyptus grandis.</title>
        <authorList>
            <person name="Schmutz J."/>
            <person name="Hayes R."/>
            <person name="Myburg A."/>
            <person name="Tuskan G."/>
            <person name="Grattapaglia D."/>
            <person name="Rokhsar D.S."/>
        </authorList>
    </citation>
    <scope>NUCLEOTIDE SEQUENCE</scope>
    <source>
        <tissue evidence="9">Leaf extractions</tissue>
    </source>
</reference>
<dbReference type="Pfam" id="PF00304">
    <property type="entry name" value="Gamma-thionin"/>
    <property type="match status" value="1"/>
</dbReference>
<accession>A0A059BWQ6</accession>
<dbReference type="GO" id="GO:0050832">
    <property type="term" value="P:defense response to fungus"/>
    <property type="evidence" value="ECO:0007669"/>
    <property type="project" value="UniProtKB-KW"/>
</dbReference>
<keyword evidence="5" id="KW-0611">Plant defense</keyword>
<dbReference type="AlphaFoldDB" id="A0A059BWQ6"/>
<comment type="similarity">
    <text evidence="1">Belongs to the DEFL family.</text>
</comment>
<dbReference type="SUPFAM" id="SSF57095">
    <property type="entry name" value="Scorpion toxin-like"/>
    <property type="match status" value="1"/>
</dbReference>
<sequence>MEKRCMALVLLLLLLLAPQEVVWRIEGRMCESQSHKFHGLCMSDRTCVVVCKEEDFDDGKCRGFRHRCFCRKPC</sequence>
<dbReference type="Gramene" id="KCW70075">
    <property type="protein sequence ID" value="KCW70075"/>
    <property type="gene ID" value="EUGRSUZ_F03380"/>
</dbReference>
<evidence type="ECO:0000256" key="1">
    <source>
        <dbReference type="ARBA" id="ARBA00006722"/>
    </source>
</evidence>
<dbReference type="OMA" id="RHRCFCR"/>
<keyword evidence="3" id="KW-0295">Fungicide</keyword>
<organism evidence="9">
    <name type="scientific">Eucalyptus grandis</name>
    <name type="common">Flooded gum</name>
    <dbReference type="NCBI Taxonomy" id="71139"/>
    <lineage>
        <taxon>Eukaryota</taxon>
        <taxon>Viridiplantae</taxon>
        <taxon>Streptophyta</taxon>
        <taxon>Embryophyta</taxon>
        <taxon>Tracheophyta</taxon>
        <taxon>Spermatophyta</taxon>
        <taxon>Magnoliopsida</taxon>
        <taxon>eudicotyledons</taxon>
        <taxon>Gunneridae</taxon>
        <taxon>Pentapetalae</taxon>
        <taxon>rosids</taxon>
        <taxon>malvids</taxon>
        <taxon>Myrtales</taxon>
        <taxon>Myrtaceae</taxon>
        <taxon>Myrtoideae</taxon>
        <taxon>Eucalypteae</taxon>
        <taxon>Eucalyptus</taxon>
    </lineage>
</organism>
<protein>
    <recommendedName>
        <fullName evidence="8">Knottins-like domain-containing protein</fullName>
    </recommendedName>
</protein>
<dbReference type="GO" id="GO:0031640">
    <property type="term" value="P:killing of cells of another organism"/>
    <property type="evidence" value="ECO:0007669"/>
    <property type="project" value="UniProtKB-KW"/>
</dbReference>
<dbReference type="InParanoid" id="A0A059BWQ6"/>
<dbReference type="InterPro" id="IPR003614">
    <property type="entry name" value="Knottins"/>
</dbReference>
<name>A0A059BWQ6_EUCGR</name>
<evidence type="ECO:0000256" key="6">
    <source>
        <dbReference type="ARBA" id="ARBA00023157"/>
    </source>
</evidence>
<proteinExistence type="inferred from homology"/>
<dbReference type="InterPro" id="IPR008176">
    <property type="entry name" value="Defensin_plant"/>
</dbReference>
<evidence type="ECO:0000256" key="3">
    <source>
        <dbReference type="ARBA" id="ARBA00022577"/>
    </source>
</evidence>
<feature type="chain" id="PRO_5001568718" description="Knottins-like domain-containing protein" evidence="7">
    <location>
        <begin position="24"/>
        <end position="74"/>
    </location>
</feature>
<gene>
    <name evidence="9" type="ORF">EUGRSUZ_F03380</name>
</gene>
<evidence type="ECO:0000313" key="9">
    <source>
        <dbReference type="EMBL" id="KCW70075.1"/>
    </source>
</evidence>
<dbReference type="InterPro" id="IPR036574">
    <property type="entry name" value="Scorpion_toxin-like_sf"/>
</dbReference>
<dbReference type="CDD" id="cd00107">
    <property type="entry name" value="Knot1"/>
    <property type="match status" value="1"/>
</dbReference>
<evidence type="ECO:0000256" key="7">
    <source>
        <dbReference type="SAM" id="SignalP"/>
    </source>
</evidence>
<dbReference type="PRINTS" id="PR00288">
    <property type="entry name" value="PUROTHIONIN"/>
</dbReference>
<keyword evidence="6" id="KW-1015">Disulfide bond</keyword>
<evidence type="ECO:0000256" key="5">
    <source>
        <dbReference type="ARBA" id="ARBA00022821"/>
    </source>
</evidence>
<keyword evidence="2" id="KW-0929">Antimicrobial</keyword>
<dbReference type="PANTHER" id="PTHR33147:SF106">
    <property type="entry name" value="DEFENSIN-LIKE PROTEIN 11"/>
    <property type="match status" value="1"/>
</dbReference>
<feature type="signal peptide" evidence="7">
    <location>
        <begin position="1"/>
        <end position="23"/>
    </location>
</feature>